<keyword evidence="7" id="KW-1185">Reference proteome</keyword>
<dbReference type="SUPFAM" id="SSF46785">
    <property type="entry name" value="Winged helix' DNA-binding domain"/>
    <property type="match status" value="1"/>
</dbReference>
<dbReference type="PANTHER" id="PTHR30419">
    <property type="entry name" value="HTH-TYPE TRANSCRIPTIONAL REGULATOR YBHD"/>
    <property type="match status" value="1"/>
</dbReference>
<dbReference type="SUPFAM" id="SSF53850">
    <property type="entry name" value="Periplasmic binding protein-like II"/>
    <property type="match status" value="1"/>
</dbReference>
<dbReference type="Gene3D" id="3.40.190.290">
    <property type="match status" value="1"/>
</dbReference>
<evidence type="ECO:0000256" key="3">
    <source>
        <dbReference type="ARBA" id="ARBA00023125"/>
    </source>
</evidence>
<name>A0A225MLP9_9BURK</name>
<evidence type="ECO:0000313" key="6">
    <source>
        <dbReference type="EMBL" id="OWT61892.1"/>
    </source>
</evidence>
<dbReference type="InterPro" id="IPR005119">
    <property type="entry name" value="LysR_subst-bd"/>
</dbReference>
<sequence>MGRDMNKTITLRHLRCFMAVAQTRSFTQAAQRVYLTQSSLTTTIRQLEESLGLRLFDRTTRQVSLTAAARHFQQHAEKLLRDFDMLIDDTRALANGYSGHLSIAAAPSIVVTVLAPALVEFRARSPGVSVSLRDAGSAEIEHRVLDGKVDFGVCSRLQNHPELEYRPLLRDRYGVVCSADHPLAALERPVTWDDVSRYRSDWVGLASDTLVGRVHKQILGDDAPSAYLEELSSTSMLGPMLALGNRFSIIPGLTQVAHQLDFLRFLDMAPPHIERELCLVTRRLRSLSPAASTLLACMFEELTRFDLPAGMDLVQEANTGDLFSPRTPA</sequence>
<dbReference type="Pfam" id="PF00126">
    <property type="entry name" value="HTH_1"/>
    <property type="match status" value="1"/>
</dbReference>
<organism evidence="6 7">
    <name type="scientific">Candidimonas nitroreducens</name>
    <dbReference type="NCBI Taxonomy" id="683354"/>
    <lineage>
        <taxon>Bacteria</taxon>
        <taxon>Pseudomonadati</taxon>
        <taxon>Pseudomonadota</taxon>
        <taxon>Betaproteobacteria</taxon>
        <taxon>Burkholderiales</taxon>
        <taxon>Alcaligenaceae</taxon>
        <taxon>Candidimonas</taxon>
    </lineage>
</organism>
<dbReference type="AlphaFoldDB" id="A0A225MLP9"/>
<dbReference type="PRINTS" id="PR00039">
    <property type="entry name" value="HTHLYSR"/>
</dbReference>
<keyword evidence="4" id="KW-0804">Transcription</keyword>
<comment type="similarity">
    <text evidence="1">Belongs to the LysR transcriptional regulatory family.</text>
</comment>
<keyword evidence="2" id="KW-0805">Transcription regulation</keyword>
<proteinExistence type="inferred from homology"/>
<dbReference type="PROSITE" id="PS50931">
    <property type="entry name" value="HTH_LYSR"/>
    <property type="match status" value="1"/>
</dbReference>
<dbReference type="InterPro" id="IPR000847">
    <property type="entry name" value="LysR_HTH_N"/>
</dbReference>
<dbReference type="EMBL" id="NJIH01000004">
    <property type="protein sequence ID" value="OWT61892.1"/>
    <property type="molecule type" value="Genomic_DNA"/>
</dbReference>
<dbReference type="GO" id="GO:0003700">
    <property type="term" value="F:DNA-binding transcription factor activity"/>
    <property type="evidence" value="ECO:0007669"/>
    <property type="project" value="InterPro"/>
</dbReference>
<evidence type="ECO:0000256" key="2">
    <source>
        <dbReference type="ARBA" id="ARBA00023015"/>
    </source>
</evidence>
<feature type="domain" description="HTH lysR-type" evidence="5">
    <location>
        <begin position="9"/>
        <end position="66"/>
    </location>
</feature>
<dbReference type="InterPro" id="IPR050950">
    <property type="entry name" value="HTH-type_LysR_regulators"/>
</dbReference>
<dbReference type="Proteomes" id="UP000214603">
    <property type="component" value="Unassembled WGS sequence"/>
</dbReference>
<dbReference type="GO" id="GO:0005829">
    <property type="term" value="C:cytosol"/>
    <property type="evidence" value="ECO:0007669"/>
    <property type="project" value="TreeGrafter"/>
</dbReference>
<comment type="caution">
    <text evidence="6">The sequence shown here is derived from an EMBL/GenBank/DDBJ whole genome shotgun (WGS) entry which is preliminary data.</text>
</comment>
<gene>
    <name evidence="6" type="ORF">CEY11_08680</name>
</gene>
<dbReference type="Gene3D" id="1.10.10.10">
    <property type="entry name" value="Winged helix-like DNA-binding domain superfamily/Winged helix DNA-binding domain"/>
    <property type="match status" value="1"/>
</dbReference>
<keyword evidence="3" id="KW-0238">DNA-binding</keyword>
<accession>A0A225MLP9</accession>
<evidence type="ECO:0000259" key="5">
    <source>
        <dbReference type="PROSITE" id="PS50931"/>
    </source>
</evidence>
<dbReference type="GO" id="GO:0003677">
    <property type="term" value="F:DNA binding"/>
    <property type="evidence" value="ECO:0007669"/>
    <property type="project" value="UniProtKB-KW"/>
</dbReference>
<dbReference type="InterPro" id="IPR036388">
    <property type="entry name" value="WH-like_DNA-bd_sf"/>
</dbReference>
<protein>
    <submittedName>
        <fullName evidence="6">LysR family transcriptional regulator</fullName>
    </submittedName>
</protein>
<evidence type="ECO:0000256" key="1">
    <source>
        <dbReference type="ARBA" id="ARBA00009437"/>
    </source>
</evidence>
<reference evidence="7" key="1">
    <citation type="submission" date="2017-06" db="EMBL/GenBank/DDBJ databases">
        <title>Herbaspirillum phytohormonus sp. nov., isolated from the root nodule of Robinia pseudoacacia in lead-zinc mine.</title>
        <authorList>
            <person name="Fan M."/>
            <person name="Lin Y."/>
        </authorList>
    </citation>
    <scope>NUCLEOTIDE SEQUENCE [LARGE SCALE GENOMIC DNA]</scope>
    <source>
        <strain evidence="7">SC-089</strain>
    </source>
</reference>
<evidence type="ECO:0000313" key="7">
    <source>
        <dbReference type="Proteomes" id="UP000214603"/>
    </source>
</evidence>
<dbReference type="FunFam" id="1.10.10.10:FF:000001">
    <property type="entry name" value="LysR family transcriptional regulator"/>
    <property type="match status" value="1"/>
</dbReference>
<evidence type="ECO:0000256" key="4">
    <source>
        <dbReference type="ARBA" id="ARBA00023163"/>
    </source>
</evidence>
<dbReference type="Pfam" id="PF03466">
    <property type="entry name" value="LysR_substrate"/>
    <property type="match status" value="1"/>
</dbReference>
<dbReference type="InterPro" id="IPR036390">
    <property type="entry name" value="WH_DNA-bd_sf"/>
</dbReference>